<keyword evidence="1 2" id="KW-0732">Signal</keyword>
<dbReference type="AlphaFoldDB" id="A0A917GKZ5"/>
<dbReference type="InterPro" id="IPR026444">
    <property type="entry name" value="Secre_tail"/>
</dbReference>
<dbReference type="Proteomes" id="UP000625976">
    <property type="component" value="Unassembled WGS sequence"/>
</dbReference>
<name>A0A917GKZ5_9FLAO</name>
<organism evidence="4 5">
    <name type="scientific">Bizionia arctica</name>
    <dbReference type="NCBI Taxonomy" id="1495645"/>
    <lineage>
        <taxon>Bacteria</taxon>
        <taxon>Pseudomonadati</taxon>
        <taxon>Bacteroidota</taxon>
        <taxon>Flavobacteriia</taxon>
        <taxon>Flavobacteriales</taxon>
        <taxon>Flavobacteriaceae</taxon>
        <taxon>Bizionia</taxon>
    </lineage>
</organism>
<sequence length="628" mass="69521">MKYLYTLILLATCTINFAQSDLFVSNGSYVYVDGSAFTSGPTVAPLFVTNDVNLDSDGFIYLRNDAQLIQSNGTIASTNTGVGQLSVYQTGTSNTYMYNYWGSPVGINSGVAGNTVFTPNVNLYDPIGNANAHLNKITSLLANYTNGYDGTATIPNTTQQTISEYWLYQYIGVTAAPDEYYDWIGIGGGSLPTGGVQSGQLASGYGFTMKGNPSSLQKYDFRGRPNNGTISNITINAGLETLVGNPYPSAIDAREFLHGATANNQAVLDPTGTLSFWEQDPLQSTSHVLRNYVGGYATYTISSGGTVGTYTPTTFHTYNNNGNIVTSPSITSDKNVYRYIPIGQGFMVRGGTGGVVEFTNDMRIFQKQVDPESQFFKTTNNESRTGEGPFYNEDSLCIMPEGYKRFRLNLDFNETYTRQLTQTFHSSATIGLDYGLETRSPEALNSDAYWPVNDVKLNAQALAFNEGLNIPLVINISQNQPFRFRIFDVQNFDESQPIFIHDIENNIYVNLKENNYEINLPQGTYTDRFEITFTAETLNMEQVITADDLNIYQNNQLSQLSISNPKLLEVKQVKLYDISGKQILDERNLKTEAKYIFSTKNLSEGVYIANVTFADNQIVSKKIIVSNK</sequence>
<dbReference type="NCBIfam" id="NF033708">
    <property type="entry name" value="T9SS_Cterm_ChiA"/>
    <property type="match status" value="1"/>
</dbReference>
<evidence type="ECO:0000313" key="5">
    <source>
        <dbReference type="Proteomes" id="UP000625976"/>
    </source>
</evidence>
<gene>
    <name evidence="4" type="ORF">GCM10010976_21920</name>
</gene>
<feature type="domain" description="Secretion system C-terminal sorting" evidence="3">
    <location>
        <begin position="547"/>
        <end position="625"/>
    </location>
</feature>
<feature type="signal peptide" evidence="2">
    <location>
        <begin position="1"/>
        <end position="18"/>
    </location>
</feature>
<reference evidence="4" key="1">
    <citation type="journal article" date="2014" name="Int. J. Syst. Evol. Microbiol.">
        <title>Complete genome sequence of Corynebacterium casei LMG S-19264T (=DSM 44701T), isolated from a smear-ripened cheese.</title>
        <authorList>
            <consortium name="US DOE Joint Genome Institute (JGI-PGF)"/>
            <person name="Walter F."/>
            <person name="Albersmeier A."/>
            <person name="Kalinowski J."/>
            <person name="Ruckert C."/>
        </authorList>
    </citation>
    <scope>NUCLEOTIDE SEQUENCE</scope>
    <source>
        <strain evidence="4">CGMCC 1.12751</strain>
    </source>
</reference>
<evidence type="ECO:0000256" key="1">
    <source>
        <dbReference type="ARBA" id="ARBA00022729"/>
    </source>
</evidence>
<evidence type="ECO:0000313" key="4">
    <source>
        <dbReference type="EMBL" id="GGG50357.1"/>
    </source>
</evidence>
<reference evidence="4" key="2">
    <citation type="submission" date="2020-09" db="EMBL/GenBank/DDBJ databases">
        <authorList>
            <person name="Sun Q."/>
            <person name="Zhou Y."/>
        </authorList>
    </citation>
    <scope>NUCLEOTIDE SEQUENCE</scope>
    <source>
        <strain evidence="4">CGMCC 1.12751</strain>
    </source>
</reference>
<dbReference type="Pfam" id="PF18962">
    <property type="entry name" value="Por_Secre_tail"/>
    <property type="match status" value="1"/>
</dbReference>
<accession>A0A917GKZ5</accession>
<dbReference type="NCBIfam" id="TIGR04183">
    <property type="entry name" value="Por_Secre_tail"/>
    <property type="match status" value="1"/>
</dbReference>
<comment type="caution">
    <text evidence="4">The sequence shown here is derived from an EMBL/GenBank/DDBJ whole genome shotgun (WGS) entry which is preliminary data.</text>
</comment>
<dbReference type="RefSeq" id="WP_188464696.1">
    <property type="nucleotide sequence ID" value="NZ_BMFQ01000002.1"/>
</dbReference>
<keyword evidence="5" id="KW-1185">Reference proteome</keyword>
<proteinExistence type="predicted"/>
<evidence type="ECO:0000256" key="2">
    <source>
        <dbReference type="SAM" id="SignalP"/>
    </source>
</evidence>
<protein>
    <submittedName>
        <fullName evidence="4">T9SS C-terminal target domain-containing protein</fullName>
    </submittedName>
</protein>
<dbReference type="EMBL" id="BMFQ01000002">
    <property type="protein sequence ID" value="GGG50357.1"/>
    <property type="molecule type" value="Genomic_DNA"/>
</dbReference>
<evidence type="ECO:0000259" key="3">
    <source>
        <dbReference type="Pfam" id="PF18962"/>
    </source>
</evidence>
<feature type="chain" id="PRO_5037494951" evidence="2">
    <location>
        <begin position="19"/>
        <end position="628"/>
    </location>
</feature>